<dbReference type="OrthoDB" id="772482at2"/>
<dbReference type="Pfam" id="PF00932">
    <property type="entry name" value="LTD"/>
    <property type="match status" value="1"/>
</dbReference>
<dbReference type="AlphaFoldDB" id="A0A4P6YBH0"/>
<dbReference type="InterPro" id="IPR001322">
    <property type="entry name" value="Lamin_tail_dom"/>
</dbReference>
<evidence type="ECO:0000313" key="3">
    <source>
        <dbReference type="Proteomes" id="UP000291124"/>
    </source>
</evidence>
<dbReference type="SUPFAM" id="SSF74853">
    <property type="entry name" value="Lamin A/C globular tail domain"/>
    <property type="match status" value="1"/>
</dbReference>
<dbReference type="KEGG" id="fnk:E1750_01950"/>
<reference evidence="3" key="1">
    <citation type="submission" date="2019-03" db="EMBL/GenBank/DDBJ databases">
        <title>Flavobacterium sp.</title>
        <authorList>
            <person name="Kim H."/>
        </authorList>
    </citation>
    <scope>NUCLEOTIDE SEQUENCE [LARGE SCALE GENOMIC DNA]</scope>
    <source>
        <strain evidence="3">GS13</strain>
    </source>
</reference>
<name>A0A4P6YBH0_9FLAO</name>
<dbReference type="PROSITE" id="PS51841">
    <property type="entry name" value="LTD"/>
    <property type="match status" value="1"/>
</dbReference>
<dbReference type="RefSeq" id="WP_133275144.1">
    <property type="nucleotide sequence ID" value="NZ_CP037933.1"/>
</dbReference>
<evidence type="ECO:0000313" key="2">
    <source>
        <dbReference type="EMBL" id="QBN17613.1"/>
    </source>
</evidence>
<feature type="domain" description="LTD" evidence="1">
    <location>
        <begin position="30"/>
        <end position="182"/>
    </location>
</feature>
<proteinExistence type="predicted"/>
<gene>
    <name evidence="2" type="ORF">E1750_01950</name>
</gene>
<evidence type="ECO:0000259" key="1">
    <source>
        <dbReference type="PROSITE" id="PS51841"/>
    </source>
</evidence>
<accession>A0A4P6YBH0</accession>
<keyword evidence="3" id="KW-1185">Reference proteome</keyword>
<organism evidence="2 3">
    <name type="scientific">Flavobacterium nackdongense</name>
    <dbReference type="NCBI Taxonomy" id="2547394"/>
    <lineage>
        <taxon>Bacteria</taxon>
        <taxon>Pseudomonadati</taxon>
        <taxon>Bacteroidota</taxon>
        <taxon>Flavobacteriia</taxon>
        <taxon>Flavobacteriales</taxon>
        <taxon>Flavobacteriaceae</taxon>
        <taxon>Flavobacterium</taxon>
    </lineage>
</organism>
<sequence length="258" mass="28232">MKNIKFYVLITTIFCYSCTSEITFDPEAPKPPSNAISDLIISEISTYINTDATTGSTRNHYVELYNGTEKSVDLTQYAIGYQAVTDEKTLTPWNFTTAANVLVLTGTLDNGKAYVIASPQASTTAVPRDITWGTTSTSSADASKPLQLSGNSAIALLKKDAAGTYVISGTNYKIIDVFGAPNVERITFKGSSSSRNNWMWVTAGELLDTRNRTFWRKATVKAPNPVWNATKESVAADSEWTLSGDRLWVYTNVGIFTK</sequence>
<dbReference type="EMBL" id="CP037933">
    <property type="protein sequence ID" value="QBN17613.1"/>
    <property type="molecule type" value="Genomic_DNA"/>
</dbReference>
<protein>
    <submittedName>
        <fullName evidence="2">Lamin tail domain-containing protein</fullName>
    </submittedName>
</protein>
<dbReference type="Proteomes" id="UP000291124">
    <property type="component" value="Chromosome"/>
</dbReference>
<dbReference type="InterPro" id="IPR036415">
    <property type="entry name" value="Lamin_tail_dom_sf"/>
</dbReference>